<proteinExistence type="predicted"/>
<feature type="compositionally biased region" description="Low complexity" evidence="1">
    <location>
        <begin position="308"/>
        <end position="321"/>
    </location>
</feature>
<feature type="region of interest" description="Disordered" evidence="1">
    <location>
        <begin position="300"/>
        <end position="352"/>
    </location>
</feature>
<feature type="compositionally biased region" description="Polar residues" evidence="1">
    <location>
        <begin position="97"/>
        <end position="115"/>
    </location>
</feature>
<dbReference type="EMBL" id="JASUXU010000008">
    <property type="protein sequence ID" value="KAK0324854.1"/>
    <property type="molecule type" value="Genomic_DNA"/>
</dbReference>
<feature type="region of interest" description="Disordered" evidence="1">
    <location>
        <begin position="1"/>
        <end position="23"/>
    </location>
</feature>
<accession>A0AAN6FUT3</accession>
<name>A0AAN6FUT3_9PEZI</name>
<dbReference type="Proteomes" id="UP001168146">
    <property type="component" value="Unassembled WGS sequence"/>
</dbReference>
<gene>
    <name evidence="2" type="ORF">LTR82_003840</name>
</gene>
<evidence type="ECO:0000313" key="2">
    <source>
        <dbReference type="EMBL" id="KAK0324854.1"/>
    </source>
</evidence>
<protein>
    <submittedName>
        <fullName evidence="2">Uncharacterized protein</fullName>
    </submittedName>
</protein>
<evidence type="ECO:0000256" key="1">
    <source>
        <dbReference type="SAM" id="MobiDB-lite"/>
    </source>
</evidence>
<feature type="region of interest" description="Disordered" evidence="1">
    <location>
        <begin position="97"/>
        <end position="121"/>
    </location>
</feature>
<dbReference type="AlphaFoldDB" id="A0AAN6FUT3"/>
<organism evidence="2 3">
    <name type="scientific">Friedmanniomyces endolithicus</name>
    <dbReference type="NCBI Taxonomy" id="329885"/>
    <lineage>
        <taxon>Eukaryota</taxon>
        <taxon>Fungi</taxon>
        <taxon>Dikarya</taxon>
        <taxon>Ascomycota</taxon>
        <taxon>Pezizomycotina</taxon>
        <taxon>Dothideomycetes</taxon>
        <taxon>Dothideomycetidae</taxon>
        <taxon>Mycosphaerellales</taxon>
        <taxon>Teratosphaeriaceae</taxon>
        <taxon>Friedmanniomyces</taxon>
    </lineage>
</organism>
<evidence type="ECO:0000313" key="3">
    <source>
        <dbReference type="Proteomes" id="UP001168146"/>
    </source>
</evidence>
<sequence>MLGGRATLTAEQEGWGGESWAPSSPVVDIVLQPQELQRAQKHEPLQTAMRKNFEGQAMRRELKFQKQVWAKEVRRQQKEHRQVRILKHFDTQNTTALSSCSPSRLSTLPPASQDLTEGGRPKMSSVLSVANQPEPHIIHSSCQQSAFTDILRRPNFRPADAAAASVFAVGTSVREVKEPIPFTVGQLLSLEERLTRDLGQGSRSRCIEGGSHVVEVGHLRGGLSFQGVMCGCALIQGDGLHETAAKAASVCAPAPVVGSGGDDGASPQSGANEPRYQRMWLSKMTRTGLLFTEESRPANSGFSGYGGSSSASTSRRGSASSMDLLNERSRSVSSDGSSVPSPPTGDQAYINKLPIATYPEEARLRQSDSALLW</sequence>
<comment type="caution">
    <text evidence="2">The sequence shown here is derived from an EMBL/GenBank/DDBJ whole genome shotgun (WGS) entry which is preliminary data.</text>
</comment>
<reference evidence="2" key="1">
    <citation type="submission" date="2021-12" db="EMBL/GenBank/DDBJ databases">
        <title>Black yeast isolated from Biological Soil Crust.</title>
        <authorList>
            <person name="Kurbessoian T."/>
        </authorList>
    </citation>
    <scope>NUCLEOTIDE SEQUENCE</scope>
    <source>
        <strain evidence="2">CCFEE 5208</strain>
    </source>
</reference>